<dbReference type="EMBL" id="ML995480">
    <property type="protein sequence ID" value="KAF2143988.1"/>
    <property type="molecule type" value="Genomic_DNA"/>
</dbReference>
<keyword evidence="2" id="KW-0472">Membrane</keyword>
<evidence type="ECO:0000256" key="1">
    <source>
        <dbReference type="SAM" id="MobiDB-lite"/>
    </source>
</evidence>
<dbReference type="Proteomes" id="UP000799438">
    <property type="component" value="Unassembled WGS sequence"/>
</dbReference>
<dbReference type="GeneID" id="54300499"/>
<sequence>MRWKGQRCVVEEQSNLLDALALYAFVHFVRPLFLELSLLAISLPGLVLLCLILTGFALVGFALPPDFEPLARLLGHGSEPSPRDHVITFELSSVNQTYILASLCDERLHLQLQAITILPAHVYSASSSLCSGANNHTGESPCLAPSSTTLRSRAVTTPAGFGALGRKIETITTPSVSDRDSKRFSGEVKPSKLSRPDTLKKTKMGFTNFVSGLRKVKATKELETNKNKWQQFNAMSDTQHRVQVDFEDHIGNKRHTITDCFSFSTSWYAGSSTNRFIFSS</sequence>
<gene>
    <name evidence="3" type="ORF">K452DRAFT_306633</name>
</gene>
<keyword evidence="2" id="KW-1133">Transmembrane helix</keyword>
<keyword evidence="2" id="KW-0812">Transmembrane</keyword>
<keyword evidence="4" id="KW-1185">Reference proteome</keyword>
<evidence type="ECO:0000256" key="2">
    <source>
        <dbReference type="SAM" id="Phobius"/>
    </source>
</evidence>
<feature type="region of interest" description="Disordered" evidence="1">
    <location>
        <begin position="174"/>
        <end position="194"/>
    </location>
</feature>
<protein>
    <submittedName>
        <fullName evidence="3">Uncharacterized protein</fullName>
    </submittedName>
</protein>
<evidence type="ECO:0000313" key="4">
    <source>
        <dbReference type="Proteomes" id="UP000799438"/>
    </source>
</evidence>
<evidence type="ECO:0000313" key="3">
    <source>
        <dbReference type="EMBL" id="KAF2143988.1"/>
    </source>
</evidence>
<dbReference type="RefSeq" id="XP_033399700.1">
    <property type="nucleotide sequence ID" value="XM_033543002.1"/>
</dbReference>
<name>A0A6A6BK23_9PEZI</name>
<feature type="compositionally biased region" description="Basic and acidic residues" evidence="1">
    <location>
        <begin position="177"/>
        <end position="194"/>
    </location>
</feature>
<proteinExistence type="predicted"/>
<feature type="transmembrane region" description="Helical" evidence="2">
    <location>
        <begin position="39"/>
        <end position="63"/>
    </location>
</feature>
<dbReference type="AlphaFoldDB" id="A0A6A6BK23"/>
<organism evidence="3 4">
    <name type="scientific">Aplosporella prunicola CBS 121167</name>
    <dbReference type="NCBI Taxonomy" id="1176127"/>
    <lineage>
        <taxon>Eukaryota</taxon>
        <taxon>Fungi</taxon>
        <taxon>Dikarya</taxon>
        <taxon>Ascomycota</taxon>
        <taxon>Pezizomycotina</taxon>
        <taxon>Dothideomycetes</taxon>
        <taxon>Dothideomycetes incertae sedis</taxon>
        <taxon>Botryosphaeriales</taxon>
        <taxon>Aplosporellaceae</taxon>
        <taxon>Aplosporella</taxon>
    </lineage>
</organism>
<accession>A0A6A6BK23</accession>
<reference evidence="3" key="1">
    <citation type="journal article" date="2020" name="Stud. Mycol.">
        <title>101 Dothideomycetes genomes: a test case for predicting lifestyles and emergence of pathogens.</title>
        <authorList>
            <person name="Haridas S."/>
            <person name="Albert R."/>
            <person name="Binder M."/>
            <person name="Bloem J."/>
            <person name="Labutti K."/>
            <person name="Salamov A."/>
            <person name="Andreopoulos B."/>
            <person name="Baker S."/>
            <person name="Barry K."/>
            <person name="Bills G."/>
            <person name="Bluhm B."/>
            <person name="Cannon C."/>
            <person name="Castanera R."/>
            <person name="Culley D."/>
            <person name="Daum C."/>
            <person name="Ezra D."/>
            <person name="Gonzalez J."/>
            <person name="Henrissat B."/>
            <person name="Kuo A."/>
            <person name="Liang C."/>
            <person name="Lipzen A."/>
            <person name="Lutzoni F."/>
            <person name="Magnuson J."/>
            <person name="Mondo S."/>
            <person name="Nolan M."/>
            <person name="Ohm R."/>
            <person name="Pangilinan J."/>
            <person name="Park H.-J."/>
            <person name="Ramirez L."/>
            <person name="Alfaro M."/>
            <person name="Sun H."/>
            <person name="Tritt A."/>
            <person name="Yoshinaga Y."/>
            <person name="Zwiers L.-H."/>
            <person name="Turgeon B."/>
            <person name="Goodwin S."/>
            <person name="Spatafora J."/>
            <person name="Crous P."/>
            <person name="Grigoriev I."/>
        </authorList>
    </citation>
    <scope>NUCLEOTIDE SEQUENCE</scope>
    <source>
        <strain evidence="3">CBS 121167</strain>
    </source>
</reference>